<feature type="compositionally biased region" description="Polar residues" evidence="1">
    <location>
        <begin position="392"/>
        <end position="402"/>
    </location>
</feature>
<keyword evidence="3" id="KW-1185">Reference proteome</keyword>
<dbReference type="EMBL" id="KQ414666">
    <property type="protein sequence ID" value="KOC64866.1"/>
    <property type="molecule type" value="Genomic_DNA"/>
</dbReference>
<name>A0A0L7R267_9HYME</name>
<evidence type="ECO:0000313" key="3">
    <source>
        <dbReference type="Proteomes" id="UP000053825"/>
    </source>
</evidence>
<dbReference type="Proteomes" id="UP000053825">
    <property type="component" value="Unassembled WGS sequence"/>
</dbReference>
<feature type="compositionally biased region" description="Basic and acidic residues" evidence="1">
    <location>
        <begin position="472"/>
        <end position="486"/>
    </location>
</feature>
<feature type="compositionally biased region" description="Polar residues" evidence="1">
    <location>
        <begin position="433"/>
        <end position="453"/>
    </location>
</feature>
<reference evidence="2 3" key="1">
    <citation type="submission" date="2015-07" db="EMBL/GenBank/DDBJ databases">
        <title>The genome of Habropoda laboriosa.</title>
        <authorList>
            <person name="Pan H."/>
            <person name="Kapheim K."/>
        </authorList>
    </citation>
    <scope>NUCLEOTIDE SEQUENCE [LARGE SCALE GENOMIC DNA]</scope>
    <source>
        <strain evidence="2">0110345459</strain>
    </source>
</reference>
<feature type="non-terminal residue" evidence="2">
    <location>
        <position position="1"/>
    </location>
</feature>
<feature type="compositionally biased region" description="Basic and acidic residues" evidence="1">
    <location>
        <begin position="151"/>
        <end position="173"/>
    </location>
</feature>
<feature type="region of interest" description="Disordered" evidence="1">
    <location>
        <begin position="361"/>
        <end position="405"/>
    </location>
</feature>
<feature type="region of interest" description="Disordered" evidence="1">
    <location>
        <begin position="140"/>
        <end position="193"/>
    </location>
</feature>
<protein>
    <submittedName>
        <fullName evidence="2">Uncharacterized protein</fullName>
    </submittedName>
</protein>
<feature type="region of interest" description="Disordered" evidence="1">
    <location>
        <begin position="93"/>
        <end position="112"/>
    </location>
</feature>
<feature type="compositionally biased region" description="Basic and acidic residues" evidence="1">
    <location>
        <begin position="574"/>
        <end position="587"/>
    </location>
</feature>
<evidence type="ECO:0000313" key="2">
    <source>
        <dbReference type="EMBL" id="KOC64866.1"/>
    </source>
</evidence>
<evidence type="ECO:0000256" key="1">
    <source>
        <dbReference type="SAM" id="MobiDB-lite"/>
    </source>
</evidence>
<feature type="region of interest" description="Disordered" evidence="1">
    <location>
        <begin position="433"/>
        <end position="454"/>
    </location>
</feature>
<sequence>KDLSLNRWEYPIPKSKEYWEKFCHDEERRLVIVRTPLKELSYHSLCKTDSDSINFNTRFDNEVSDSNSFSNSYVDERKVSESSLHKFCPIRSKSKVKKDRHDGRGSLPKPILKSPVLAPAKIPDTTCNLATSSKVVRIPKLDTLGPQPSSETKDFKFKDRSRKDIATGEREKSTVNQPVTRETKKGRQTVTTDEESLKYSVRFAYKALKQLTKNKDVDFNPARIENLQRKLLREGSNDRFISDEEKECPFEAKNTEENERKEGSMYVGDTQRVSARKSVEDSKFTRIGVRHATLESEETMSRTIATESRYTSASSPEFVYPENFESPSSGILKSIPKFSSYPRKNRDRCLPCMLKSFETPVERKTSLPRTTLQRIVDRERTKVASSKHPSEGSDSSSASVPSFENELERMSSFEVETGELSFDEKYNISESRVVTDAASSSQENRQRVTSTVEQKCVSDSEISCKTITEKIKGSERDDDSPGKNFKDTVASSTKSVSLERTKLSSVQGESSEEDDSMSVSISEDQPKHKYYVPCHVPTVFKPSLEPLRALRNRIPTTLQDRIAMLESSSAKKSGSIDDHDDVSEKPRSVPKGGGVLDTERMKIDEKPVPPLTRAKSVSERLTLEKAEAGVEKQRHVLKKGTSLSCFLVSTSTAFNKSEIYRDASEDALRESDSTLDDGFLKTLHSGEFPPASTKLPLTCSSEILEIFENLEEDTSSTGMLEILCKEFSERLSDGIANEKSKDKERREMVTRLTRLLVDSKRYLYPDKFPSDLLFSTTQPPPCNSRLLRRIFPLKTYNLVAPVLGMPEFYPKKEAAFDTTFQASDLIDGRRYTDETEPHDSLIVHPATSRGTETLGDEEKVGHRRYNPYALFLMKPRRKVVTWRPLTKRDLEGYDPDATLEMRADRTMKKICQDFCRWIESLGGTENVIDEEVLRDMFEIDFSAEACRATQVLIQEMPVVPAEVALTRNSPSASKLAMTKKHVMKDAKAEKTAAKTKAFGTSIPWHLQFVPPNNEVEKRWLRCENVPRDVESMDVVWKDITHLKSVTGFVEWLQQHPEVPQPEALKKMASMDIRTLRQTEDDETFAHLELDINQIKSLRVGVDDDSATS</sequence>
<dbReference type="AlphaFoldDB" id="A0A0L7R267"/>
<proteinExistence type="predicted"/>
<feature type="region of interest" description="Disordered" evidence="1">
    <location>
        <begin position="472"/>
        <end position="524"/>
    </location>
</feature>
<accession>A0A0L7R267</accession>
<feature type="region of interest" description="Disordered" evidence="1">
    <location>
        <begin position="566"/>
        <end position="596"/>
    </location>
</feature>
<gene>
    <name evidence="2" type="ORF">WH47_04454</name>
</gene>
<organism evidence="2 3">
    <name type="scientific">Habropoda laboriosa</name>
    <dbReference type="NCBI Taxonomy" id="597456"/>
    <lineage>
        <taxon>Eukaryota</taxon>
        <taxon>Metazoa</taxon>
        <taxon>Ecdysozoa</taxon>
        <taxon>Arthropoda</taxon>
        <taxon>Hexapoda</taxon>
        <taxon>Insecta</taxon>
        <taxon>Pterygota</taxon>
        <taxon>Neoptera</taxon>
        <taxon>Endopterygota</taxon>
        <taxon>Hymenoptera</taxon>
        <taxon>Apocrita</taxon>
        <taxon>Aculeata</taxon>
        <taxon>Apoidea</taxon>
        <taxon>Anthophila</taxon>
        <taxon>Apidae</taxon>
        <taxon>Habropoda</taxon>
    </lineage>
</organism>